<feature type="domain" description="HTH cro/C1-type" evidence="1">
    <location>
        <begin position="33"/>
        <end position="87"/>
    </location>
</feature>
<comment type="caution">
    <text evidence="2">The sequence shown here is derived from an EMBL/GenBank/DDBJ whole genome shotgun (WGS) entry which is preliminary data.</text>
</comment>
<dbReference type="RefSeq" id="WP_071701365.1">
    <property type="nucleotide sequence ID" value="NZ_PVNP01000054.1"/>
</dbReference>
<dbReference type="InterPro" id="IPR010982">
    <property type="entry name" value="Lambda_DNA-bd_dom_sf"/>
</dbReference>
<dbReference type="AlphaFoldDB" id="A0A2S9VCM0"/>
<gene>
    <name evidence="2" type="ORF">C6Y40_07610</name>
</gene>
<evidence type="ECO:0000313" key="2">
    <source>
        <dbReference type="EMBL" id="PRO74231.1"/>
    </source>
</evidence>
<protein>
    <submittedName>
        <fullName evidence="2">XRE family transcriptional regulator</fullName>
    </submittedName>
</protein>
<dbReference type="InterPro" id="IPR001387">
    <property type="entry name" value="Cro/C1-type_HTH"/>
</dbReference>
<dbReference type="GO" id="GO:0003677">
    <property type="term" value="F:DNA binding"/>
    <property type="evidence" value="ECO:0007669"/>
    <property type="project" value="InterPro"/>
</dbReference>
<dbReference type="Proteomes" id="UP000238949">
    <property type="component" value="Unassembled WGS sequence"/>
</dbReference>
<dbReference type="EMBL" id="PVNP01000054">
    <property type="protein sequence ID" value="PRO74231.1"/>
    <property type="molecule type" value="Genomic_DNA"/>
</dbReference>
<dbReference type="SMART" id="SM00530">
    <property type="entry name" value="HTH_XRE"/>
    <property type="match status" value="1"/>
</dbReference>
<dbReference type="Pfam" id="PF13560">
    <property type="entry name" value="HTH_31"/>
    <property type="match status" value="1"/>
</dbReference>
<dbReference type="SUPFAM" id="SSF47413">
    <property type="entry name" value="lambda repressor-like DNA-binding domains"/>
    <property type="match status" value="1"/>
</dbReference>
<name>A0A2S9VCM0_9ALTE</name>
<dbReference type="CDD" id="cd00093">
    <property type="entry name" value="HTH_XRE"/>
    <property type="match status" value="1"/>
</dbReference>
<reference evidence="3" key="1">
    <citation type="journal article" date="2020" name="Int. J. Syst. Evol. Microbiol.">
        <title>Alteromonas alba sp. nov., a marine bacterium isolated from the seawater of the West Pacific Ocean.</title>
        <authorList>
            <person name="Sun C."/>
            <person name="Wu Y.-H."/>
            <person name="Xamxidin M."/>
            <person name="Cheng H."/>
            <person name="Xu X.-W."/>
        </authorList>
    </citation>
    <scope>NUCLEOTIDE SEQUENCE [LARGE SCALE GENOMIC DNA]</scope>
    <source>
        <strain evidence="3">190</strain>
    </source>
</reference>
<accession>A0A2S9VCM0</accession>
<evidence type="ECO:0000313" key="3">
    <source>
        <dbReference type="Proteomes" id="UP000238949"/>
    </source>
</evidence>
<keyword evidence="3" id="KW-1185">Reference proteome</keyword>
<evidence type="ECO:0000259" key="1">
    <source>
        <dbReference type="PROSITE" id="PS50943"/>
    </source>
</evidence>
<sequence length="92" mass="10547">MSLQKLKQRALANTEVKNEYDKLESEFSFIDQLLTMRTKAGLTQEQVAERMHTQKSNVSRLEKGNANPSWSTLLKYAHACGFELTLKPQKMS</sequence>
<dbReference type="OrthoDB" id="9792093at2"/>
<dbReference type="Gene3D" id="1.10.260.40">
    <property type="entry name" value="lambda repressor-like DNA-binding domains"/>
    <property type="match status" value="1"/>
</dbReference>
<dbReference type="PROSITE" id="PS50943">
    <property type="entry name" value="HTH_CROC1"/>
    <property type="match status" value="1"/>
</dbReference>
<organism evidence="2 3">
    <name type="scientific">Alteromonas alba</name>
    <dbReference type="NCBI Taxonomy" id="2079529"/>
    <lineage>
        <taxon>Bacteria</taxon>
        <taxon>Pseudomonadati</taxon>
        <taxon>Pseudomonadota</taxon>
        <taxon>Gammaproteobacteria</taxon>
        <taxon>Alteromonadales</taxon>
        <taxon>Alteromonadaceae</taxon>
        <taxon>Alteromonas/Salinimonas group</taxon>
        <taxon>Alteromonas</taxon>
    </lineage>
</organism>
<proteinExistence type="predicted"/>